<dbReference type="EMBL" id="AHOM02000004">
    <property type="protein sequence ID" value="EJZ43351.1"/>
    <property type="molecule type" value="Genomic_DNA"/>
</dbReference>
<keyword evidence="13" id="KW-1185">Reference proteome</keyword>
<dbReference type="Pfam" id="PF02669">
    <property type="entry name" value="KdpC"/>
    <property type="match status" value="1"/>
</dbReference>
<dbReference type="NCBIfam" id="TIGR00681">
    <property type="entry name" value="kdpC"/>
    <property type="match status" value="1"/>
</dbReference>
<proteinExistence type="inferred from homology"/>
<evidence type="ECO:0000256" key="5">
    <source>
        <dbReference type="ARBA" id="ARBA00022741"/>
    </source>
</evidence>
<evidence type="ECO:0000256" key="4">
    <source>
        <dbReference type="ARBA" id="ARBA00022692"/>
    </source>
</evidence>
<evidence type="ECO:0000256" key="3">
    <source>
        <dbReference type="ARBA" id="ARBA00022538"/>
    </source>
</evidence>
<evidence type="ECO:0000256" key="6">
    <source>
        <dbReference type="ARBA" id="ARBA00022840"/>
    </source>
</evidence>
<organism evidence="12 13">
    <name type="scientific">Leptospira licerasiae str. MMD4847</name>
    <dbReference type="NCBI Taxonomy" id="1049971"/>
    <lineage>
        <taxon>Bacteria</taxon>
        <taxon>Pseudomonadati</taxon>
        <taxon>Spirochaetota</taxon>
        <taxon>Spirochaetia</taxon>
        <taxon>Leptospirales</taxon>
        <taxon>Leptospiraceae</taxon>
        <taxon>Leptospira</taxon>
    </lineage>
</organism>
<dbReference type="GO" id="GO:0016787">
    <property type="term" value="F:hydrolase activity"/>
    <property type="evidence" value="ECO:0007669"/>
    <property type="project" value="UniProtKB-KW"/>
</dbReference>
<keyword evidence="3 11" id="KW-0633">Potassium transport</keyword>
<dbReference type="PIRSF" id="PIRSF001296">
    <property type="entry name" value="K_ATPase_KdpC"/>
    <property type="match status" value="1"/>
</dbReference>
<accession>A0ABP2RFR3</accession>
<comment type="subcellular location">
    <subcellularLocation>
        <location evidence="11">Cell membrane</location>
        <topology evidence="11">Single-pass membrane protein</topology>
    </subcellularLocation>
</comment>
<evidence type="ECO:0000313" key="13">
    <source>
        <dbReference type="Proteomes" id="UP000018720"/>
    </source>
</evidence>
<keyword evidence="9 11" id="KW-0406">Ion transport</keyword>
<keyword evidence="12" id="KW-0378">Hydrolase</keyword>
<comment type="subunit">
    <text evidence="11">The system is composed of three essential subunits: KdpA, KdpB and KdpC.</text>
</comment>
<dbReference type="PANTHER" id="PTHR30042">
    <property type="entry name" value="POTASSIUM-TRANSPORTING ATPASE C CHAIN"/>
    <property type="match status" value="1"/>
</dbReference>
<dbReference type="RefSeq" id="WP_008591254.1">
    <property type="nucleotide sequence ID" value="NZ_AHOM02000004.1"/>
</dbReference>
<evidence type="ECO:0000256" key="10">
    <source>
        <dbReference type="ARBA" id="ARBA00023136"/>
    </source>
</evidence>
<protein>
    <recommendedName>
        <fullName evidence="11">Potassium-transporting ATPase KdpC subunit</fullName>
    </recommendedName>
    <alternativeName>
        <fullName evidence="11">ATP phosphohydrolase [potassium-transporting] C chain</fullName>
    </alternativeName>
    <alternativeName>
        <fullName evidence="11">Potassium-binding and translocating subunit C</fullName>
    </alternativeName>
    <alternativeName>
        <fullName evidence="11">Potassium-translocating ATPase C chain</fullName>
    </alternativeName>
</protein>
<keyword evidence="2 11" id="KW-1003">Cell membrane</keyword>
<evidence type="ECO:0000256" key="1">
    <source>
        <dbReference type="ARBA" id="ARBA00022448"/>
    </source>
</evidence>
<name>A0ABP2RFR3_9LEPT</name>
<keyword evidence="8 11" id="KW-1133">Transmembrane helix</keyword>
<dbReference type="InterPro" id="IPR003820">
    <property type="entry name" value="KdpC"/>
</dbReference>
<sequence>MIRAVLQFGFWTFICGIFYPALVYGFAKFVFPKESSGSLIELDGKVIGSELLAQSFESPEYFHPRPSAIGYDTSSSGASNLGPTSIQLTKKAEERRKYWVNRGGSDTVPSELLYSSGSGLDPHLSIEAVKYQVPLVAKTRGISEEKLTRLVEESVESPELGLFGPSKINILKLNLKLRSVYSEENILKK</sequence>
<dbReference type="Proteomes" id="UP000018720">
    <property type="component" value="Unassembled WGS sequence"/>
</dbReference>
<keyword evidence="10 11" id="KW-0472">Membrane</keyword>
<reference evidence="12 13" key="1">
    <citation type="submission" date="2012-08" db="EMBL/GenBank/DDBJ databases">
        <authorList>
            <person name="Harkins D.M."/>
            <person name="Durkin A.S."/>
            <person name="Selengut J.D."/>
            <person name="Sanka R."/>
            <person name="DePew J."/>
            <person name="Purushe J."/>
            <person name="Matthias M.A."/>
            <person name="Vinetz J.M."/>
            <person name="Sutton G.G."/>
            <person name="Nelson W.C."/>
            <person name="Fouts D.E."/>
        </authorList>
    </citation>
    <scope>NUCLEOTIDE SEQUENCE [LARGE SCALE GENOMIC DNA]</scope>
    <source>
        <strain evidence="12 13">MMD4847</strain>
    </source>
</reference>
<keyword evidence="5 11" id="KW-0547">Nucleotide-binding</keyword>
<dbReference type="NCBIfam" id="NF001454">
    <property type="entry name" value="PRK00315.1"/>
    <property type="match status" value="1"/>
</dbReference>
<keyword evidence="7 11" id="KW-0630">Potassium</keyword>
<keyword evidence="6 11" id="KW-0067">ATP-binding</keyword>
<dbReference type="PANTHER" id="PTHR30042:SF2">
    <property type="entry name" value="POTASSIUM-TRANSPORTING ATPASE KDPC SUBUNIT"/>
    <property type="match status" value="1"/>
</dbReference>
<evidence type="ECO:0000256" key="8">
    <source>
        <dbReference type="ARBA" id="ARBA00022989"/>
    </source>
</evidence>
<comment type="function">
    <text evidence="11">Part of the high-affinity ATP-driven potassium transport (or Kdp) system, which catalyzes the hydrolysis of ATP coupled with the electrogenic transport of potassium into the cytoplasm. This subunit acts as a catalytic chaperone that increases the ATP-binding affinity of the ATP-hydrolyzing subunit KdpB by the formation of a transient KdpB/KdpC/ATP ternary complex.</text>
</comment>
<evidence type="ECO:0000256" key="11">
    <source>
        <dbReference type="HAMAP-Rule" id="MF_00276"/>
    </source>
</evidence>
<evidence type="ECO:0000313" key="12">
    <source>
        <dbReference type="EMBL" id="EJZ43351.1"/>
    </source>
</evidence>
<evidence type="ECO:0000256" key="9">
    <source>
        <dbReference type="ARBA" id="ARBA00023065"/>
    </source>
</evidence>
<keyword evidence="4 11" id="KW-0812">Transmembrane</keyword>
<evidence type="ECO:0000256" key="7">
    <source>
        <dbReference type="ARBA" id="ARBA00022958"/>
    </source>
</evidence>
<comment type="similarity">
    <text evidence="11">Belongs to the KdpC family.</text>
</comment>
<dbReference type="HAMAP" id="MF_00276">
    <property type="entry name" value="KdpC"/>
    <property type="match status" value="1"/>
</dbReference>
<gene>
    <name evidence="11 12" type="primary">kdpC</name>
    <name evidence="12" type="ORF">LEP1GSC178_3104</name>
</gene>
<comment type="caution">
    <text evidence="12">The sequence shown here is derived from an EMBL/GenBank/DDBJ whole genome shotgun (WGS) entry which is preliminary data.</text>
</comment>
<evidence type="ECO:0000256" key="2">
    <source>
        <dbReference type="ARBA" id="ARBA00022475"/>
    </source>
</evidence>
<keyword evidence="1 11" id="KW-0813">Transport</keyword>